<dbReference type="PANTHER" id="PTHR30614">
    <property type="entry name" value="MEMBRANE COMPONENT OF AMINO ACID ABC TRANSPORTER"/>
    <property type="match status" value="1"/>
</dbReference>
<comment type="subcellular location">
    <subcellularLocation>
        <location evidence="1 8">Cell membrane</location>
        <topology evidence="1 8">Multi-pass membrane protein</topology>
    </subcellularLocation>
</comment>
<reference evidence="12" key="3">
    <citation type="submission" date="2021-11" db="EMBL/GenBank/DDBJ databases">
        <title>Isoprene-degrading acetogen.</title>
        <authorList>
            <person name="Yang Y."/>
            <person name="Jin H."/>
            <person name="Yan J."/>
        </authorList>
    </citation>
    <scope>NUCLEOTIDE SEQUENCE</scope>
    <source>
        <strain evidence="12">Berkeley</strain>
    </source>
</reference>
<keyword evidence="2 8" id="KW-0813">Transport</keyword>
<dbReference type="EMBL" id="CP087994">
    <property type="protein sequence ID" value="UYO62161.1"/>
    <property type="molecule type" value="Genomic_DNA"/>
</dbReference>
<keyword evidence="5" id="KW-0029">Amino-acid transport</keyword>
<evidence type="ECO:0000313" key="12">
    <source>
        <dbReference type="EMBL" id="UYO62161.1"/>
    </source>
</evidence>
<evidence type="ECO:0000256" key="8">
    <source>
        <dbReference type="RuleBase" id="RU363032"/>
    </source>
</evidence>
<dbReference type="PROSITE" id="PS50928">
    <property type="entry name" value="ABC_TM1"/>
    <property type="match status" value="1"/>
</dbReference>
<dbReference type="OrthoDB" id="9787841at2"/>
<keyword evidence="4 8" id="KW-0812">Transmembrane</keyword>
<dbReference type="GO" id="GO:0043190">
    <property type="term" value="C:ATP-binding cassette (ABC) transporter complex"/>
    <property type="evidence" value="ECO:0007669"/>
    <property type="project" value="InterPro"/>
</dbReference>
<reference evidence="11 14" key="2">
    <citation type="submission" date="2019-08" db="EMBL/GenBank/DDBJ databases">
        <title>Isolation and enrichment of carboxydotrophic bacteria from anaerobic sludge for the production of bio-based chemicals from syngas.</title>
        <authorList>
            <person name="Antares A.L."/>
            <person name="Moreira J."/>
            <person name="Diender M."/>
            <person name="Parshina S.N."/>
            <person name="Stams A.J.M."/>
            <person name="Alves M."/>
            <person name="Alves J.I."/>
            <person name="Sousa D.Z."/>
        </authorList>
    </citation>
    <scope>NUCLEOTIDE SEQUENCE [LARGE SCALE GENOMIC DNA]</scope>
    <source>
        <strain evidence="11 14">JM</strain>
    </source>
</reference>
<evidence type="ECO:0000256" key="7">
    <source>
        <dbReference type="ARBA" id="ARBA00023136"/>
    </source>
</evidence>
<dbReference type="GO" id="GO:0006865">
    <property type="term" value="P:amino acid transport"/>
    <property type="evidence" value="ECO:0007669"/>
    <property type="project" value="UniProtKB-KW"/>
</dbReference>
<name>A0A1F2PCH0_9FIRM</name>
<evidence type="ECO:0000313" key="11">
    <source>
        <dbReference type="EMBL" id="TYC83942.1"/>
    </source>
</evidence>
<dbReference type="CDD" id="cd06261">
    <property type="entry name" value="TM_PBP2"/>
    <property type="match status" value="1"/>
</dbReference>
<accession>A0A1F2PCH0</accession>
<evidence type="ECO:0000256" key="1">
    <source>
        <dbReference type="ARBA" id="ARBA00004651"/>
    </source>
</evidence>
<feature type="transmembrane region" description="Helical" evidence="8">
    <location>
        <begin position="20"/>
        <end position="45"/>
    </location>
</feature>
<feature type="transmembrane region" description="Helical" evidence="8">
    <location>
        <begin position="191"/>
        <end position="211"/>
    </location>
</feature>
<dbReference type="Proteomes" id="UP000176244">
    <property type="component" value="Unassembled WGS sequence"/>
</dbReference>
<dbReference type="STRING" id="52694.ACWI_34210"/>
<evidence type="ECO:0000256" key="6">
    <source>
        <dbReference type="ARBA" id="ARBA00022989"/>
    </source>
</evidence>
<keyword evidence="3" id="KW-1003">Cell membrane</keyword>
<dbReference type="InterPro" id="IPR043429">
    <property type="entry name" value="ArtM/GltK/GlnP/TcyL/YhdX-like"/>
</dbReference>
<evidence type="ECO:0000313" key="14">
    <source>
        <dbReference type="Proteomes" id="UP000322619"/>
    </source>
</evidence>
<keyword evidence="7 8" id="KW-0472">Membrane</keyword>
<evidence type="ECO:0000313" key="15">
    <source>
        <dbReference type="Proteomes" id="UP001163550"/>
    </source>
</evidence>
<dbReference type="EMBL" id="VSLA01000028">
    <property type="protein sequence ID" value="TYC83942.1"/>
    <property type="molecule type" value="Genomic_DNA"/>
</dbReference>
<evidence type="ECO:0000256" key="4">
    <source>
        <dbReference type="ARBA" id="ARBA00022692"/>
    </source>
</evidence>
<reference evidence="10 13" key="1">
    <citation type="submission" date="2015-09" db="EMBL/GenBank/DDBJ databases">
        <title>Genome sequence of Acetobacterium wieringae DSM 1911.</title>
        <authorList>
            <person name="Poehlein A."/>
            <person name="Bengelsdorf F.R."/>
            <person name="Schiel-Bengelsdorf B."/>
            <person name="Duerre P."/>
            <person name="Daniel R."/>
        </authorList>
    </citation>
    <scope>NUCLEOTIDE SEQUENCE [LARGE SCALE GENOMIC DNA]</scope>
    <source>
        <strain evidence="10 13">DSM 1911</strain>
    </source>
</reference>
<comment type="similarity">
    <text evidence="8">Belongs to the binding-protein-dependent transport system permease family.</text>
</comment>
<evidence type="ECO:0000256" key="3">
    <source>
        <dbReference type="ARBA" id="ARBA00022475"/>
    </source>
</evidence>
<dbReference type="AlphaFoldDB" id="A0A1F2PCH0"/>
<keyword evidence="15" id="KW-1185">Reference proteome</keyword>
<proteinExistence type="inferred from homology"/>
<dbReference type="RefSeq" id="WP_070372663.1">
    <property type="nucleotide sequence ID" value="NZ_CABIIK010000014.1"/>
</dbReference>
<feature type="transmembrane region" description="Helical" evidence="8">
    <location>
        <begin position="93"/>
        <end position="112"/>
    </location>
</feature>
<keyword evidence="6 8" id="KW-1133">Transmembrane helix</keyword>
<dbReference type="InterPro" id="IPR010065">
    <property type="entry name" value="AA_ABC_transptr_permease_3TM"/>
</dbReference>
<dbReference type="Pfam" id="PF00528">
    <property type="entry name" value="BPD_transp_1"/>
    <property type="match status" value="1"/>
</dbReference>
<sequence length="220" mass="24517">MSDFYIYLSNITVPMLQGMVITLSVFAVTIVCSLPLGFMFTLMARSRIAPVKSFAKGYIYVVRGTPLLLQIMFVYFGLPLLPVVGDYLVFERFTAACIAFCMNYAAYFAEIFRGGLLAIDKGQYEAAKVLGLTKIETMTRVVIPQMIRVCLPAISNETITLVKDTALVTVIGVAEILHYAKTSVNRDGDTFAFLVAGALYLLINFVITMVFKKLENKYEF</sequence>
<dbReference type="NCBIfam" id="TIGR01726">
    <property type="entry name" value="HEQRo_perm_3TM"/>
    <property type="match status" value="1"/>
</dbReference>
<dbReference type="Proteomes" id="UP001163550">
    <property type="component" value="Chromosome"/>
</dbReference>
<dbReference type="FunFam" id="1.10.3720.10:FF:000006">
    <property type="entry name" value="Glutamate/aspartate ABC transporter, permease protein GltK"/>
    <property type="match status" value="1"/>
</dbReference>
<evidence type="ECO:0000256" key="5">
    <source>
        <dbReference type="ARBA" id="ARBA00022970"/>
    </source>
</evidence>
<dbReference type="EMBL" id="LKEU01000046">
    <property type="protein sequence ID" value="OFV69109.1"/>
    <property type="molecule type" value="Genomic_DNA"/>
</dbReference>
<evidence type="ECO:0000259" key="9">
    <source>
        <dbReference type="PROSITE" id="PS50928"/>
    </source>
</evidence>
<dbReference type="SUPFAM" id="SSF161098">
    <property type="entry name" value="MetI-like"/>
    <property type="match status" value="1"/>
</dbReference>
<feature type="domain" description="ABC transmembrane type-1" evidence="9">
    <location>
        <begin position="19"/>
        <end position="211"/>
    </location>
</feature>
<dbReference type="Proteomes" id="UP000322619">
    <property type="component" value="Unassembled WGS sequence"/>
</dbReference>
<dbReference type="InterPro" id="IPR000515">
    <property type="entry name" value="MetI-like"/>
</dbReference>
<dbReference type="Gene3D" id="1.10.3720.10">
    <property type="entry name" value="MetI-like"/>
    <property type="match status" value="1"/>
</dbReference>
<protein>
    <submittedName>
        <fullName evidence="11">Amino acid ABC transporter permease</fullName>
    </submittedName>
    <submittedName>
        <fullName evidence="10">Inner membrane amino-acid ABC transporter permease protein YecS</fullName>
    </submittedName>
</protein>
<dbReference type="PANTHER" id="PTHR30614:SF0">
    <property type="entry name" value="L-CYSTINE TRANSPORT SYSTEM PERMEASE PROTEIN TCYL"/>
    <property type="match status" value="1"/>
</dbReference>
<dbReference type="GO" id="GO:0022857">
    <property type="term" value="F:transmembrane transporter activity"/>
    <property type="evidence" value="ECO:0007669"/>
    <property type="project" value="InterPro"/>
</dbReference>
<evidence type="ECO:0000313" key="13">
    <source>
        <dbReference type="Proteomes" id="UP000176244"/>
    </source>
</evidence>
<feature type="transmembrane region" description="Helical" evidence="8">
    <location>
        <begin position="57"/>
        <end position="81"/>
    </location>
</feature>
<gene>
    <name evidence="10" type="primary">yecS_4</name>
    <name evidence="10" type="ORF">ACWI_34210</name>
    <name evidence="11" type="ORF">FXB42_14965</name>
    <name evidence="12" type="ORF">LNN31_15435</name>
</gene>
<dbReference type="InterPro" id="IPR035906">
    <property type="entry name" value="MetI-like_sf"/>
</dbReference>
<evidence type="ECO:0000313" key="10">
    <source>
        <dbReference type="EMBL" id="OFV69109.1"/>
    </source>
</evidence>
<organism evidence="10 13">
    <name type="scientific">Acetobacterium wieringae</name>
    <dbReference type="NCBI Taxonomy" id="52694"/>
    <lineage>
        <taxon>Bacteria</taxon>
        <taxon>Bacillati</taxon>
        <taxon>Bacillota</taxon>
        <taxon>Clostridia</taxon>
        <taxon>Eubacteriales</taxon>
        <taxon>Eubacteriaceae</taxon>
        <taxon>Acetobacterium</taxon>
    </lineage>
</organism>
<evidence type="ECO:0000256" key="2">
    <source>
        <dbReference type="ARBA" id="ARBA00022448"/>
    </source>
</evidence>